<dbReference type="Proteomes" id="UP000054928">
    <property type="component" value="Unassembled WGS sequence"/>
</dbReference>
<accession>A0A0P1B660</accession>
<evidence type="ECO:0000313" key="1">
    <source>
        <dbReference type="EMBL" id="CEG50321.1"/>
    </source>
</evidence>
<organism evidence="1 2">
    <name type="scientific">Plasmopara halstedii</name>
    <name type="common">Downy mildew of sunflower</name>
    <dbReference type="NCBI Taxonomy" id="4781"/>
    <lineage>
        <taxon>Eukaryota</taxon>
        <taxon>Sar</taxon>
        <taxon>Stramenopiles</taxon>
        <taxon>Oomycota</taxon>
        <taxon>Peronosporomycetes</taxon>
        <taxon>Peronosporales</taxon>
        <taxon>Peronosporaceae</taxon>
        <taxon>Plasmopara</taxon>
    </lineage>
</organism>
<dbReference type="AlphaFoldDB" id="A0A0P1B660"/>
<dbReference type="EMBL" id="CCYD01003101">
    <property type="protein sequence ID" value="CEG50321.1"/>
    <property type="molecule type" value="Genomic_DNA"/>
</dbReference>
<protein>
    <submittedName>
        <fullName evidence="1">Uncharacterized protein</fullName>
    </submittedName>
</protein>
<sequence>MARSEETVRSKFSVILASIHIYSVTGTRRHSHKLLNGECSTIINCTICFSPSLELLALSSTTSTITSSLPFSWLSNSTIFLLLQAFLRPRFITTGVGSEQDLDL</sequence>
<dbReference type="RefSeq" id="XP_024586690.1">
    <property type="nucleotide sequence ID" value="XM_024721608.1"/>
</dbReference>
<reference evidence="2" key="1">
    <citation type="submission" date="2014-09" db="EMBL/GenBank/DDBJ databases">
        <authorList>
            <person name="Sharma Rahul"/>
            <person name="Thines Marco"/>
        </authorList>
    </citation>
    <scope>NUCLEOTIDE SEQUENCE [LARGE SCALE GENOMIC DNA]</scope>
</reference>
<evidence type="ECO:0000313" key="2">
    <source>
        <dbReference type="Proteomes" id="UP000054928"/>
    </source>
</evidence>
<dbReference type="GeneID" id="36403095"/>
<proteinExistence type="predicted"/>
<keyword evidence="2" id="KW-1185">Reference proteome</keyword>
<name>A0A0P1B660_PLAHL</name>